<feature type="domain" description="DUF5983" evidence="1">
    <location>
        <begin position="8"/>
        <end position="104"/>
    </location>
</feature>
<dbReference type="Proteomes" id="UP001216253">
    <property type="component" value="Unassembled WGS sequence"/>
</dbReference>
<protein>
    <recommendedName>
        <fullName evidence="1">DUF5983 domain-containing protein</fullName>
    </recommendedName>
</protein>
<dbReference type="EMBL" id="JARESE010000028">
    <property type="protein sequence ID" value="MDE8652146.1"/>
    <property type="molecule type" value="Genomic_DNA"/>
</dbReference>
<organism evidence="2 3">
    <name type="scientific">Novosphingobium album</name>
    <name type="common">ex Liu et al. 2023</name>
    <dbReference type="NCBI Taxonomy" id="3031130"/>
    <lineage>
        <taxon>Bacteria</taxon>
        <taxon>Pseudomonadati</taxon>
        <taxon>Pseudomonadota</taxon>
        <taxon>Alphaproteobacteria</taxon>
        <taxon>Sphingomonadales</taxon>
        <taxon>Sphingomonadaceae</taxon>
        <taxon>Novosphingobium</taxon>
    </lineage>
</organism>
<keyword evidence="3" id="KW-1185">Reference proteome</keyword>
<evidence type="ECO:0000313" key="3">
    <source>
        <dbReference type="Proteomes" id="UP001216253"/>
    </source>
</evidence>
<name>A0ABT5WQ18_9SPHN</name>
<gene>
    <name evidence="2" type="ORF">PYV00_10505</name>
</gene>
<comment type="caution">
    <text evidence="2">The sequence shown here is derived from an EMBL/GenBank/DDBJ whole genome shotgun (WGS) entry which is preliminary data.</text>
</comment>
<sequence length="188" mass="20758">MRRFSNYACSTAHLPLAEREAIDLLIRTATQRQGRIVIEHPSLSIEAHQYGFAVHLGLFDDLSDRPDDISPELWTLMNHARRMGANWLWFDRDERPSPAFPVFPAVDGEGTGATAQDDTAAVLPPPGTITQCCRSCGGSRVMRDAWAHWDESAQGWTLGAVFDAAYCEDCEADALLVERPVDTKGTAV</sequence>
<evidence type="ECO:0000259" key="1">
    <source>
        <dbReference type="Pfam" id="PF19419"/>
    </source>
</evidence>
<dbReference type="InterPro" id="IPR046025">
    <property type="entry name" value="DUF5983"/>
</dbReference>
<dbReference type="Pfam" id="PF19419">
    <property type="entry name" value="DUF5983"/>
    <property type="match status" value="1"/>
</dbReference>
<evidence type="ECO:0000313" key="2">
    <source>
        <dbReference type="EMBL" id="MDE8652146.1"/>
    </source>
</evidence>
<dbReference type="RefSeq" id="WP_275228217.1">
    <property type="nucleotide sequence ID" value="NZ_JARESE010000028.1"/>
</dbReference>
<proteinExistence type="predicted"/>
<reference evidence="2 3" key="1">
    <citation type="submission" date="2023-03" db="EMBL/GenBank/DDBJ databases">
        <title>NovoSphingobium album sp. nov. isolated from polycyclic aromatic hydrocarbons- and heavy-metal polluted soil.</title>
        <authorList>
            <person name="Liu Z."/>
            <person name="Wang K."/>
        </authorList>
    </citation>
    <scope>NUCLEOTIDE SEQUENCE [LARGE SCALE GENOMIC DNA]</scope>
    <source>
        <strain evidence="2 3">H3SJ31-1</strain>
    </source>
</reference>
<accession>A0ABT5WQ18</accession>